<gene>
    <name evidence="2" type="ORF">IF1G_04111</name>
</gene>
<reference evidence="2 3" key="1">
    <citation type="journal article" date="2019" name="Appl. Microbiol. Biotechnol.">
        <title>Genome sequence of Isaria javanica and comparative genome analysis insights into family S53 peptidase evolution in fungal entomopathogens.</title>
        <authorList>
            <person name="Lin R."/>
            <person name="Zhang X."/>
            <person name="Xin B."/>
            <person name="Zou M."/>
            <person name="Gao Y."/>
            <person name="Qin F."/>
            <person name="Hu Q."/>
            <person name="Xie B."/>
            <person name="Cheng X."/>
        </authorList>
    </citation>
    <scope>NUCLEOTIDE SEQUENCE [LARGE SCALE GENOMIC DNA]</scope>
    <source>
        <strain evidence="2 3">IJ1G</strain>
    </source>
</reference>
<evidence type="ECO:0000256" key="1">
    <source>
        <dbReference type="SAM" id="MobiDB-lite"/>
    </source>
</evidence>
<protein>
    <submittedName>
        <fullName evidence="2">Uncharacterized protein</fullName>
    </submittedName>
</protein>
<accession>A0A545V583</accession>
<dbReference type="EMBL" id="SPUK01000005">
    <property type="protein sequence ID" value="TQV96871.1"/>
    <property type="molecule type" value="Genomic_DNA"/>
</dbReference>
<dbReference type="Proteomes" id="UP000315783">
    <property type="component" value="Unassembled WGS sequence"/>
</dbReference>
<evidence type="ECO:0000313" key="2">
    <source>
        <dbReference type="EMBL" id="TQV96871.1"/>
    </source>
</evidence>
<proteinExistence type="predicted"/>
<comment type="caution">
    <text evidence="2">The sequence shown here is derived from an EMBL/GenBank/DDBJ whole genome shotgun (WGS) entry which is preliminary data.</text>
</comment>
<name>A0A545V583_9HYPO</name>
<feature type="region of interest" description="Disordered" evidence="1">
    <location>
        <begin position="94"/>
        <end position="119"/>
    </location>
</feature>
<evidence type="ECO:0000313" key="3">
    <source>
        <dbReference type="Proteomes" id="UP000315783"/>
    </source>
</evidence>
<dbReference type="AlphaFoldDB" id="A0A545V583"/>
<organism evidence="2 3">
    <name type="scientific">Cordyceps javanica</name>
    <dbReference type="NCBI Taxonomy" id="43265"/>
    <lineage>
        <taxon>Eukaryota</taxon>
        <taxon>Fungi</taxon>
        <taxon>Dikarya</taxon>
        <taxon>Ascomycota</taxon>
        <taxon>Pezizomycotina</taxon>
        <taxon>Sordariomycetes</taxon>
        <taxon>Hypocreomycetidae</taxon>
        <taxon>Hypocreales</taxon>
        <taxon>Cordycipitaceae</taxon>
        <taxon>Cordyceps</taxon>
    </lineage>
</organism>
<keyword evidence="3" id="KW-1185">Reference proteome</keyword>
<sequence length="169" mass="19498">MCVEYFTFTPFLCHHIAINERYTAPVDGCQRCGHIQETRLRKKPGAPTMPCAQCCDGGVWVMNEGEWMTRRQSRAWERNMDHTREVERRVADLTVSREEPPQRPQLAEEASEQVATTSCPMTEEEWEDAFDNDTSGHETEYVDPTAFARTLDRVWRDLSVRYGICPPGP</sequence>